<keyword evidence="7 10" id="KW-0238">DNA-binding</keyword>
<evidence type="ECO:0000256" key="4">
    <source>
        <dbReference type="ARBA" id="ARBA00022705"/>
    </source>
</evidence>
<evidence type="ECO:0000256" key="7">
    <source>
        <dbReference type="ARBA" id="ARBA00023125"/>
    </source>
</evidence>
<dbReference type="PANTHER" id="PTHR12087">
    <property type="entry name" value="ORIGIN RECOGNITION COMPLEX SUBUNIT 4"/>
    <property type="match status" value="1"/>
</dbReference>
<evidence type="ECO:0000256" key="10">
    <source>
        <dbReference type="PIRNR" id="PIRNR007858"/>
    </source>
</evidence>
<dbReference type="CDD" id="cd00009">
    <property type="entry name" value="AAA"/>
    <property type="match status" value="1"/>
</dbReference>
<dbReference type="GO" id="GO:0005737">
    <property type="term" value="C:cytoplasm"/>
    <property type="evidence" value="ECO:0007669"/>
    <property type="project" value="UniProtKB-ARBA"/>
</dbReference>
<dbReference type="InterPro" id="IPR016527">
    <property type="entry name" value="ORC4"/>
</dbReference>
<dbReference type="FunFam" id="3.40.50.300:FF:000649">
    <property type="entry name" value="Origin recognition complex subunit 4"/>
    <property type="match status" value="1"/>
</dbReference>
<reference evidence="12 13" key="1">
    <citation type="submission" date="2024-05" db="EMBL/GenBank/DDBJ databases">
        <title>Genetic variation in Jamaican populations of the coffee berry borer (Hypothenemus hampei).</title>
        <authorList>
            <person name="Errbii M."/>
            <person name="Myrie A."/>
        </authorList>
    </citation>
    <scope>NUCLEOTIDE SEQUENCE [LARGE SCALE GENOMIC DNA]</scope>
    <source>
        <strain evidence="12">JA-Hopewell-2020-01-JO</strain>
        <tissue evidence="12">Whole body</tissue>
    </source>
</reference>
<evidence type="ECO:0000313" key="12">
    <source>
        <dbReference type="EMBL" id="KAL1501355.1"/>
    </source>
</evidence>
<evidence type="ECO:0000256" key="5">
    <source>
        <dbReference type="ARBA" id="ARBA00022741"/>
    </source>
</evidence>
<dbReference type="InterPro" id="IPR027417">
    <property type="entry name" value="P-loop_NTPase"/>
</dbReference>
<evidence type="ECO:0000256" key="9">
    <source>
        <dbReference type="ARBA" id="ARBA00046777"/>
    </source>
</evidence>
<dbReference type="AlphaFoldDB" id="A0ABD1ERF4"/>
<gene>
    <name evidence="12" type="ORF">ABEB36_006689</name>
</gene>
<name>A0ABD1ERF4_HYPHA</name>
<keyword evidence="8 10" id="KW-0539">Nucleus</keyword>
<dbReference type="Pfam" id="PF14629">
    <property type="entry name" value="ORC4_C"/>
    <property type="match status" value="1"/>
</dbReference>
<dbReference type="SUPFAM" id="SSF52540">
    <property type="entry name" value="P-loop containing nucleoside triphosphate hydrolases"/>
    <property type="match status" value="1"/>
</dbReference>
<dbReference type="GO" id="GO:0005634">
    <property type="term" value="C:nucleus"/>
    <property type="evidence" value="ECO:0007669"/>
    <property type="project" value="UniProtKB-SubCell"/>
</dbReference>
<evidence type="ECO:0000256" key="1">
    <source>
        <dbReference type="ARBA" id="ARBA00004123"/>
    </source>
</evidence>
<keyword evidence="13" id="KW-1185">Reference proteome</keyword>
<comment type="subcellular location">
    <subcellularLocation>
        <location evidence="1 10">Nucleus</location>
    </subcellularLocation>
</comment>
<organism evidence="12 13">
    <name type="scientific">Hypothenemus hampei</name>
    <name type="common">Coffee berry borer</name>
    <dbReference type="NCBI Taxonomy" id="57062"/>
    <lineage>
        <taxon>Eukaryota</taxon>
        <taxon>Metazoa</taxon>
        <taxon>Ecdysozoa</taxon>
        <taxon>Arthropoda</taxon>
        <taxon>Hexapoda</taxon>
        <taxon>Insecta</taxon>
        <taxon>Pterygota</taxon>
        <taxon>Neoptera</taxon>
        <taxon>Endopterygota</taxon>
        <taxon>Coleoptera</taxon>
        <taxon>Polyphaga</taxon>
        <taxon>Cucujiformia</taxon>
        <taxon>Curculionidae</taxon>
        <taxon>Scolytinae</taxon>
        <taxon>Hypothenemus</taxon>
    </lineage>
</organism>
<evidence type="ECO:0000256" key="3">
    <source>
        <dbReference type="ARBA" id="ARBA00019083"/>
    </source>
</evidence>
<proteinExistence type="inferred from homology"/>
<comment type="subunit">
    <text evidence="9">Component of ORC, a complex composed of at least 6 subunits: ORC1, ORC2, ORC3, ORC4, ORC5 and ORC6. ORC is regulated in a cell-cycle dependent manner. It is sequentially assembled at the exit from anaphase of mitosis and disassembled as cells enter S phase. Interacts with DBF4. Interacts with POLQ.</text>
</comment>
<feature type="domain" description="AAA+ ATPase" evidence="11">
    <location>
        <begin position="45"/>
        <end position="207"/>
    </location>
</feature>
<keyword evidence="5" id="KW-0547">Nucleotide-binding</keyword>
<dbReference type="InterPro" id="IPR032705">
    <property type="entry name" value="ORC4_C"/>
</dbReference>
<dbReference type="GO" id="GO:0003677">
    <property type="term" value="F:DNA binding"/>
    <property type="evidence" value="ECO:0007669"/>
    <property type="project" value="UniProtKB-KW"/>
</dbReference>
<protein>
    <recommendedName>
        <fullName evidence="3 10">Origin recognition complex subunit 4</fullName>
    </recommendedName>
</protein>
<dbReference type="InterPro" id="IPR003959">
    <property type="entry name" value="ATPase_AAA_core"/>
</dbReference>
<dbReference type="GO" id="GO:0006260">
    <property type="term" value="P:DNA replication"/>
    <property type="evidence" value="ECO:0007669"/>
    <property type="project" value="UniProtKB-KW"/>
</dbReference>
<dbReference type="Pfam" id="PF00004">
    <property type="entry name" value="AAA"/>
    <property type="match status" value="1"/>
</dbReference>
<keyword evidence="6" id="KW-0067">ATP-binding</keyword>
<comment type="similarity">
    <text evidence="2 10">Belongs to the ORC4 family.</text>
</comment>
<evidence type="ECO:0000313" key="13">
    <source>
        <dbReference type="Proteomes" id="UP001566132"/>
    </source>
</evidence>
<dbReference type="PANTHER" id="PTHR12087:SF0">
    <property type="entry name" value="ORIGIN RECOGNITION COMPLEX SUBUNIT 4"/>
    <property type="match status" value="1"/>
</dbReference>
<keyword evidence="4 10" id="KW-0235">DNA replication</keyword>
<evidence type="ECO:0000256" key="8">
    <source>
        <dbReference type="ARBA" id="ARBA00023242"/>
    </source>
</evidence>
<comment type="function">
    <text evidence="10">Component of the origin recognition complex (ORC) that binds origins of replication.</text>
</comment>
<comment type="caution">
    <text evidence="12">The sequence shown here is derived from an EMBL/GenBank/DDBJ whole genome shotgun (WGS) entry which is preliminary data.</text>
</comment>
<accession>A0ABD1ERF4</accession>
<dbReference type="Gene3D" id="3.40.50.300">
    <property type="entry name" value="P-loop containing nucleotide triphosphate hydrolases"/>
    <property type="match status" value="1"/>
</dbReference>
<dbReference type="SMART" id="SM00382">
    <property type="entry name" value="AAA"/>
    <property type="match status" value="1"/>
</dbReference>
<sequence>MTGNDIVKIREFLKDKLFYNEELFGKEAEKNQVFELLRRTAVDGESNSMLLIGPNGSGKTTLINKVLKELQLIKTFHSDCIIVKLHGLVHTDDRLALKSITFQMNLDNAVDGKVFGSFAENLAFLLACLRTGERRSSKSVIFILEEFDLFCAHHNQTLLYNLFDVAQSAQAPICVLGITCRNDVIQLLEKRVKSRFSHRQLFLYPISNENSDTSDLDYTLNKLKWYLELPDKNEPKISSVSRKQWNSHINSLLGGKKFQNLIQRMIDLEFNQNCLKNILVKCVFSLSETNGTLTCNHFEKELDLLEKDDMIQVILDLTALEICLIIAMKHHQEIYDRPMNFEMIFSRYVKFVNKHSNMQNIQRPVVMKAFEHIEKLELISMLNQAGSSKLQKEYQFFKLLVAPTQISEAVGKYIGLPTEIIQWCNSSLV</sequence>
<dbReference type="Proteomes" id="UP001566132">
    <property type="component" value="Unassembled WGS sequence"/>
</dbReference>
<dbReference type="EMBL" id="JBDJPC010000005">
    <property type="protein sequence ID" value="KAL1501355.1"/>
    <property type="molecule type" value="Genomic_DNA"/>
</dbReference>
<dbReference type="InterPro" id="IPR003593">
    <property type="entry name" value="AAA+_ATPase"/>
</dbReference>
<dbReference type="GO" id="GO:0005524">
    <property type="term" value="F:ATP binding"/>
    <property type="evidence" value="ECO:0007669"/>
    <property type="project" value="UniProtKB-KW"/>
</dbReference>
<evidence type="ECO:0000259" key="11">
    <source>
        <dbReference type="SMART" id="SM00382"/>
    </source>
</evidence>
<dbReference type="PIRSF" id="PIRSF007858">
    <property type="entry name" value="ORC4"/>
    <property type="match status" value="1"/>
</dbReference>
<evidence type="ECO:0000256" key="6">
    <source>
        <dbReference type="ARBA" id="ARBA00022840"/>
    </source>
</evidence>
<evidence type="ECO:0000256" key="2">
    <source>
        <dbReference type="ARBA" id="ARBA00005334"/>
    </source>
</evidence>